<feature type="transmembrane region" description="Helical" evidence="7">
    <location>
        <begin position="119"/>
        <end position="139"/>
    </location>
</feature>
<feature type="domain" description="Glycine transporter" evidence="8">
    <location>
        <begin position="5"/>
        <end position="77"/>
    </location>
</feature>
<comment type="caution">
    <text evidence="9">The sequence shown here is derived from an EMBL/GenBank/DDBJ whole genome shotgun (WGS) entry which is preliminary data.</text>
</comment>
<feature type="transmembrane region" description="Helical" evidence="7">
    <location>
        <begin position="179"/>
        <end position="197"/>
    </location>
</feature>
<evidence type="ECO:0000313" key="10">
    <source>
        <dbReference type="Proteomes" id="UP000263486"/>
    </source>
</evidence>
<keyword evidence="4 7" id="KW-0812">Transmembrane</keyword>
<reference evidence="9 10" key="1">
    <citation type="submission" date="2018-08" db="EMBL/GenBank/DDBJ databases">
        <title>Draft genome sequence of Psychrilyobacter sp. strain SD5 isolated from Black Sea water.</title>
        <authorList>
            <person name="Yadav S."/>
            <person name="Villanueva L."/>
            <person name="Damste J.S.S."/>
        </authorList>
    </citation>
    <scope>NUCLEOTIDE SEQUENCE [LARGE SCALE GENOMIC DNA]</scope>
    <source>
        <strain evidence="9 10">SD5</strain>
    </source>
</reference>
<evidence type="ECO:0000256" key="6">
    <source>
        <dbReference type="ARBA" id="ARBA00023136"/>
    </source>
</evidence>
<feature type="domain" description="Glycine transporter" evidence="8">
    <location>
        <begin position="94"/>
        <end position="167"/>
    </location>
</feature>
<dbReference type="PANTHER" id="PTHR30506">
    <property type="entry name" value="INNER MEMBRANE PROTEIN"/>
    <property type="match status" value="1"/>
</dbReference>
<keyword evidence="5 7" id="KW-1133">Transmembrane helix</keyword>
<feature type="transmembrane region" description="Helical" evidence="7">
    <location>
        <begin position="90"/>
        <end position="107"/>
    </location>
</feature>
<keyword evidence="3" id="KW-1003">Cell membrane</keyword>
<sequence>MFFEITNYIGVVAFAISGMLKGLKYRLDIFGVIVLGVITAVGGGIIRDMLLNKIPVSLLNERDAYLAVVTALISYFFLHNKLEGSRRISRLVMISDALGLAAFAIIGAEKGVNANLGPFSTAVMATLTGVGGGVIRDMLVSEIPFILKEDLYAALCAAGGFLYWFLAKEKILERESLAYTIFLLLFAIRMVAIKYKLNLPGKFREIKI</sequence>
<gene>
    <name evidence="9" type="ORF">DYH56_01100</name>
</gene>
<dbReference type="InterPro" id="IPR005115">
    <property type="entry name" value="Gly_transporter"/>
</dbReference>
<dbReference type="Proteomes" id="UP000263486">
    <property type="component" value="Unassembled WGS sequence"/>
</dbReference>
<evidence type="ECO:0000256" key="1">
    <source>
        <dbReference type="ARBA" id="ARBA00004651"/>
    </source>
</evidence>
<evidence type="ECO:0000256" key="7">
    <source>
        <dbReference type="SAM" id="Phobius"/>
    </source>
</evidence>
<keyword evidence="6 7" id="KW-0472">Membrane</keyword>
<comment type="similarity">
    <text evidence="2">Belongs to the UPF0126 family.</text>
</comment>
<keyword evidence="10" id="KW-1185">Reference proteome</keyword>
<feature type="transmembrane region" description="Helical" evidence="7">
    <location>
        <begin position="62"/>
        <end position="78"/>
    </location>
</feature>
<name>A0ABX9KL48_9FUSO</name>
<dbReference type="Pfam" id="PF03458">
    <property type="entry name" value="Gly_transporter"/>
    <property type="match status" value="2"/>
</dbReference>
<dbReference type="EMBL" id="QUAJ01000001">
    <property type="protein sequence ID" value="REI43281.1"/>
    <property type="molecule type" value="Genomic_DNA"/>
</dbReference>
<dbReference type="RefSeq" id="WP_114641000.1">
    <property type="nucleotide sequence ID" value="NZ_JAACIO010000001.1"/>
</dbReference>
<evidence type="ECO:0000256" key="2">
    <source>
        <dbReference type="ARBA" id="ARBA00008193"/>
    </source>
</evidence>
<feature type="transmembrane region" description="Helical" evidence="7">
    <location>
        <begin position="151"/>
        <end position="167"/>
    </location>
</feature>
<dbReference type="PANTHER" id="PTHR30506:SF3">
    <property type="entry name" value="UPF0126 INNER MEMBRANE PROTEIN YADS-RELATED"/>
    <property type="match status" value="1"/>
</dbReference>
<evidence type="ECO:0000259" key="8">
    <source>
        <dbReference type="Pfam" id="PF03458"/>
    </source>
</evidence>
<evidence type="ECO:0000256" key="4">
    <source>
        <dbReference type="ARBA" id="ARBA00022692"/>
    </source>
</evidence>
<accession>A0ABX9KL48</accession>
<protein>
    <submittedName>
        <fullName evidence="9">Trimeric intracellular cation channel family protein</fullName>
    </submittedName>
</protein>
<evidence type="ECO:0000313" key="9">
    <source>
        <dbReference type="EMBL" id="REI43281.1"/>
    </source>
</evidence>
<comment type="subcellular location">
    <subcellularLocation>
        <location evidence="1">Cell membrane</location>
        <topology evidence="1">Multi-pass membrane protein</topology>
    </subcellularLocation>
</comment>
<feature type="transmembrane region" description="Helical" evidence="7">
    <location>
        <begin position="30"/>
        <end position="50"/>
    </location>
</feature>
<evidence type="ECO:0000256" key="5">
    <source>
        <dbReference type="ARBA" id="ARBA00022989"/>
    </source>
</evidence>
<organism evidence="9 10">
    <name type="scientific">Psychrilyobacter piezotolerans</name>
    <dbReference type="NCBI Taxonomy" id="2293438"/>
    <lineage>
        <taxon>Bacteria</taxon>
        <taxon>Fusobacteriati</taxon>
        <taxon>Fusobacteriota</taxon>
        <taxon>Fusobacteriia</taxon>
        <taxon>Fusobacteriales</taxon>
        <taxon>Fusobacteriaceae</taxon>
        <taxon>Psychrilyobacter</taxon>
    </lineage>
</organism>
<evidence type="ECO:0000256" key="3">
    <source>
        <dbReference type="ARBA" id="ARBA00022475"/>
    </source>
</evidence>
<proteinExistence type="inferred from homology"/>